<dbReference type="InterPro" id="IPR013396">
    <property type="entry name" value="CRISPR-assoc_prot_Csy4"/>
</dbReference>
<dbReference type="OrthoDB" id="259831at2"/>
<dbReference type="HOGENOM" id="CLU_1359226_0_0_6"/>
<dbReference type="Proteomes" id="UP000028839">
    <property type="component" value="Unassembled WGS sequence"/>
</dbReference>
<dbReference type="NCBIfam" id="TIGR02563">
    <property type="entry name" value="cas_Csy4"/>
    <property type="match status" value="1"/>
</dbReference>
<organism evidence="1 2">
    <name type="scientific">Nitrosococcus oceani C-27</name>
    <dbReference type="NCBI Taxonomy" id="314279"/>
    <lineage>
        <taxon>Bacteria</taxon>
        <taxon>Pseudomonadati</taxon>
        <taxon>Pseudomonadota</taxon>
        <taxon>Gammaproteobacteria</taxon>
        <taxon>Chromatiales</taxon>
        <taxon>Chromatiaceae</taxon>
        <taxon>Nitrosococcus</taxon>
    </lineage>
</organism>
<evidence type="ECO:0000313" key="2">
    <source>
        <dbReference type="Proteomes" id="UP000028839"/>
    </source>
</evidence>
<dbReference type="EMBL" id="JPGN01000083">
    <property type="protein sequence ID" value="KFI18374.1"/>
    <property type="molecule type" value="Genomic_DNA"/>
</dbReference>
<reference evidence="1 2" key="1">
    <citation type="submission" date="2014-07" db="EMBL/GenBank/DDBJ databases">
        <title>Comparative analysis of Nitrosococcus oceani genome inventories of strains from Pacific and Atlantic gyres.</title>
        <authorList>
            <person name="Lim C.K."/>
            <person name="Wang L."/>
            <person name="Sayavedra-Soto L.A."/>
            <person name="Klotz M.G."/>
        </authorList>
    </citation>
    <scope>NUCLEOTIDE SEQUENCE [LARGE SCALE GENOMIC DNA]</scope>
    <source>
        <strain evidence="1 2">C-27</strain>
    </source>
</reference>
<dbReference type="AlphaFoldDB" id="A0A0E2YYV7"/>
<dbReference type="Pfam" id="PF09618">
    <property type="entry name" value="Cas_Csy4"/>
    <property type="match status" value="1"/>
</dbReference>
<sequence>MFSDYFEIQSIGQPEDTHFILSKLFTRIHGVLKSESLNIGLGFPKLSQHSPGSIVRCFGTPRELEQLQRNSGITHLEGRGMITIEPIAAVPSDANAIAYRRDRSAEKDLAGFRQRQMRRRVRRAEHAPNQPETNLRIEAKSRLQDNEKAERPPYLLLERDGRRLPIHISTASFQINTNICQFSSYGLARKVEDKYSAVPMF</sequence>
<accession>A0A0E2YYV7</accession>
<protein>
    <submittedName>
        <fullName evidence="1">CRISPR-associated protein Csy4</fullName>
    </submittedName>
</protein>
<dbReference type="GO" id="GO:0004519">
    <property type="term" value="F:endonuclease activity"/>
    <property type="evidence" value="ECO:0007669"/>
    <property type="project" value="InterPro"/>
</dbReference>
<name>A0A0E2YYV7_9GAMM</name>
<evidence type="ECO:0000313" key="1">
    <source>
        <dbReference type="EMBL" id="KFI18374.1"/>
    </source>
</evidence>
<gene>
    <name evidence="1" type="ORF">IB75_14640</name>
</gene>
<comment type="caution">
    <text evidence="1">The sequence shown here is derived from an EMBL/GenBank/DDBJ whole genome shotgun (WGS) entry which is preliminary data.</text>
</comment>
<dbReference type="InterPro" id="IPR042564">
    <property type="entry name" value="CRISPR-Cas6/Csy4_sf"/>
</dbReference>
<dbReference type="Gene3D" id="3.30.70.2540">
    <property type="entry name" value="CRISPR-associated endoribonuclease Cas6/Csy4"/>
    <property type="match status" value="1"/>
</dbReference>
<dbReference type="GO" id="GO:0043571">
    <property type="term" value="P:maintenance of CRISPR repeat elements"/>
    <property type="evidence" value="ECO:0007669"/>
    <property type="project" value="InterPro"/>
</dbReference>
<proteinExistence type="predicted"/>